<reference evidence="1 2" key="1">
    <citation type="submission" date="2020-08" db="EMBL/GenBank/DDBJ databases">
        <title>A Genomic Blueprint of the Chicken Gut Microbiome.</title>
        <authorList>
            <person name="Gilroy R."/>
            <person name="Ravi A."/>
            <person name="Getino M."/>
            <person name="Pursley I."/>
            <person name="Horton D.L."/>
            <person name="Alikhan N.-F."/>
            <person name="Baker D."/>
            <person name="Gharbi K."/>
            <person name="Hall N."/>
            <person name="Watson M."/>
            <person name="Adriaenssens E.M."/>
            <person name="Foster-Nyarko E."/>
            <person name="Jarju S."/>
            <person name="Secka A."/>
            <person name="Antonio M."/>
            <person name="Oren A."/>
            <person name="Chaudhuri R."/>
            <person name="La Ragione R.M."/>
            <person name="Hildebrand F."/>
            <person name="Pallen M.J."/>
        </authorList>
    </citation>
    <scope>NUCLEOTIDE SEQUENCE [LARGE SCALE GENOMIC DNA]</scope>
    <source>
        <strain evidence="1 2">Sa1BUA13</strain>
    </source>
</reference>
<dbReference type="RefSeq" id="WP_191715279.1">
    <property type="nucleotide sequence ID" value="NZ_JACSPU010000003.1"/>
</dbReference>
<dbReference type="Proteomes" id="UP000658980">
    <property type="component" value="Unassembled WGS sequence"/>
</dbReference>
<comment type="caution">
    <text evidence="1">The sequence shown here is derived from an EMBL/GenBank/DDBJ whole genome shotgun (WGS) entry which is preliminary data.</text>
</comment>
<sequence>MNRITRIRKGFEQAGEIVLKIQKRMETVEKEFRKWLDENGIEAKDFEGVVEELSQNLYENTKEIADHNSKFGWTLAGAMDPFIYIDDQLLGKSKEELDAHFYNYYSEEDWNSYKVLKKDIVGRIDPKWNELIDDCFFLFENDRYKSAIPVLFSVIEGELGTTLDSDEVGTRLVRDMKRAAKGEEARFRKVVLYSIVKCFDKGLFVRNEFKDERKPVINRHWVSHGRDNPNLWEEVDFLRLITVLNSIQFVQEMAEEEKTS</sequence>
<keyword evidence="2" id="KW-1185">Reference proteome</keyword>
<proteinExistence type="predicted"/>
<organism evidence="1 2">
    <name type="scientific">Planococcus wigleyi</name>
    <dbReference type="NCBI Taxonomy" id="2762216"/>
    <lineage>
        <taxon>Bacteria</taxon>
        <taxon>Bacillati</taxon>
        <taxon>Bacillota</taxon>
        <taxon>Bacilli</taxon>
        <taxon>Bacillales</taxon>
        <taxon>Caryophanaceae</taxon>
        <taxon>Planococcus</taxon>
    </lineage>
</organism>
<gene>
    <name evidence="1" type="ORF">H9630_09495</name>
</gene>
<protein>
    <recommendedName>
        <fullName evidence="3">DUF4145 domain-containing protein</fullName>
    </recommendedName>
</protein>
<evidence type="ECO:0008006" key="3">
    <source>
        <dbReference type="Google" id="ProtNLM"/>
    </source>
</evidence>
<evidence type="ECO:0000313" key="1">
    <source>
        <dbReference type="EMBL" id="MBD8015053.1"/>
    </source>
</evidence>
<dbReference type="EMBL" id="JACSPU010000003">
    <property type="protein sequence ID" value="MBD8015053.1"/>
    <property type="molecule type" value="Genomic_DNA"/>
</dbReference>
<accession>A0ABR8WDE1</accession>
<evidence type="ECO:0000313" key="2">
    <source>
        <dbReference type="Proteomes" id="UP000658980"/>
    </source>
</evidence>
<name>A0ABR8WDE1_9BACL</name>